<sequence length="130" mass="14421">MEPATWACVADFIGKSNRRTVGAVSPVVRRTLEKDHEENFKELPVRRWWLETLPSISLNIAGSELAKSLEILEWCCIEKLQLRDATDEHLKILADKYLEEERLNAELDAQEAAEAAAAAASGSATAVAEE</sequence>
<name>A0A0S4JS22_BODSA</name>
<evidence type="ECO:0000313" key="2">
    <source>
        <dbReference type="Proteomes" id="UP000051952"/>
    </source>
</evidence>
<accession>A0A0S4JS22</accession>
<dbReference type="Proteomes" id="UP000051952">
    <property type="component" value="Unassembled WGS sequence"/>
</dbReference>
<keyword evidence="2" id="KW-1185">Reference proteome</keyword>
<evidence type="ECO:0000313" key="1">
    <source>
        <dbReference type="EMBL" id="CUG93386.1"/>
    </source>
</evidence>
<organism evidence="1 2">
    <name type="scientific">Bodo saltans</name>
    <name type="common">Flagellated protozoan</name>
    <dbReference type="NCBI Taxonomy" id="75058"/>
    <lineage>
        <taxon>Eukaryota</taxon>
        <taxon>Discoba</taxon>
        <taxon>Euglenozoa</taxon>
        <taxon>Kinetoplastea</taxon>
        <taxon>Metakinetoplastina</taxon>
        <taxon>Eubodonida</taxon>
        <taxon>Bodonidae</taxon>
        <taxon>Bodo</taxon>
    </lineage>
</organism>
<reference evidence="2" key="1">
    <citation type="submission" date="2015-09" db="EMBL/GenBank/DDBJ databases">
        <authorList>
            <consortium name="Pathogen Informatics"/>
        </authorList>
    </citation>
    <scope>NUCLEOTIDE SEQUENCE [LARGE SCALE GENOMIC DNA]</scope>
    <source>
        <strain evidence="2">Lake Konstanz</strain>
    </source>
</reference>
<protein>
    <submittedName>
        <fullName evidence="1">Uncharacterized protein</fullName>
    </submittedName>
</protein>
<gene>
    <name evidence="1" type="ORF">BSAL_42620</name>
</gene>
<dbReference type="EMBL" id="CYKH01002151">
    <property type="protein sequence ID" value="CUG93386.1"/>
    <property type="molecule type" value="Genomic_DNA"/>
</dbReference>
<dbReference type="VEuPathDB" id="TriTrypDB:BSAL_42620"/>
<proteinExistence type="predicted"/>
<dbReference type="AlphaFoldDB" id="A0A0S4JS22"/>